<evidence type="ECO:0000313" key="3">
    <source>
        <dbReference type="EMBL" id="OIJ11686.1"/>
    </source>
</evidence>
<proteinExistence type="predicted"/>
<dbReference type="GO" id="GO:0006629">
    <property type="term" value="P:lipid metabolic process"/>
    <property type="evidence" value="ECO:0007669"/>
    <property type="project" value="InterPro"/>
</dbReference>
<feature type="transmembrane region" description="Helical" evidence="1">
    <location>
        <begin position="21"/>
        <end position="38"/>
    </location>
</feature>
<dbReference type="Gene3D" id="3.20.20.190">
    <property type="entry name" value="Phosphatidylinositol (PI) phosphodiesterase"/>
    <property type="match status" value="1"/>
</dbReference>
<evidence type="ECO:0000313" key="5">
    <source>
        <dbReference type="Proteomes" id="UP000180175"/>
    </source>
</evidence>
<dbReference type="AlphaFoldDB" id="A0A1S2LH32"/>
<keyword evidence="1" id="KW-0472">Membrane</keyword>
<gene>
    <name evidence="4" type="ORF">AWH56_019530</name>
    <name evidence="3" type="ORF">AWH56_15390</name>
</gene>
<keyword evidence="1" id="KW-0812">Transmembrane</keyword>
<dbReference type="KEGG" id="aia:AWH56_019530"/>
<dbReference type="PROSITE" id="PS51704">
    <property type="entry name" value="GP_PDE"/>
    <property type="match status" value="1"/>
</dbReference>
<dbReference type="Proteomes" id="UP000180175">
    <property type="component" value="Chromosome"/>
</dbReference>
<dbReference type="SUPFAM" id="SSF51695">
    <property type="entry name" value="PLC-like phosphodiesterases"/>
    <property type="match status" value="1"/>
</dbReference>
<dbReference type="InterPro" id="IPR030395">
    <property type="entry name" value="GP_PDE_dom"/>
</dbReference>
<dbReference type="RefSeq" id="WP_071317932.1">
    <property type="nucleotide sequence ID" value="NZ_CP063356.2"/>
</dbReference>
<dbReference type="PANTHER" id="PTHR46211:SF14">
    <property type="entry name" value="GLYCEROPHOSPHODIESTER PHOSPHODIESTERASE"/>
    <property type="match status" value="1"/>
</dbReference>
<dbReference type="PANTHER" id="PTHR46211">
    <property type="entry name" value="GLYCEROPHOSPHORYL DIESTER PHOSPHODIESTERASE"/>
    <property type="match status" value="1"/>
</dbReference>
<reference evidence="3 5" key="1">
    <citation type="submission" date="2016-10" db="EMBL/GenBank/DDBJ databases">
        <title>Draft genome sequences of four alkaliphilic bacteria belonging to the Anaerobacillus genus.</title>
        <authorList>
            <person name="Bassil N.M."/>
            <person name="Lloyd J.R."/>
        </authorList>
    </citation>
    <scope>NUCLEOTIDE SEQUENCE [LARGE SCALE GENOMIC DNA]</scope>
    <source>
        <strain evidence="3 5">NB2006</strain>
    </source>
</reference>
<evidence type="ECO:0000313" key="4">
    <source>
        <dbReference type="EMBL" id="QOY34888.1"/>
    </source>
</evidence>
<reference evidence="4 5" key="3">
    <citation type="journal article" date="2019" name="Int. J. Syst. Evol. Microbiol.">
        <title>Anaerobacillus isosaccharinicus sp. nov., an alkaliphilic bacterium which degrades isosaccharinic acid.</title>
        <authorList>
            <person name="Bassil N.M."/>
            <person name="Lloyd J.R."/>
        </authorList>
    </citation>
    <scope>NUCLEOTIDE SEQUENCE [LARGE SCALE GENOMIC DNA]</scope>
    <source>
        <strain evidence="4 5">NB2006</strain>
    </source>
</reference>
<dbReference type="Pfam" id="PF03009">
    <property type="entry name" value="GDPD"/>
    <property type="match status" value="1"/>
</dbReference>
<dbReference type="OrthoDB" id="384721at2"/>
<keyword evidence="5" id="KW-1185">Reference proteome</keyword>
<feature type="domain" description="GP-PDE" evidence="2">
    <location>
        <begin position="56"/>
        <end position="305"/>
    </location>
</feature>
<evidence type="ECO:0000259" key="2">
    <source>
        <dbReference type="PROSITE" id="PS51704"/>
    </source>
</evidence>
<dbReference type="CDD" id="cd08561">
    <property type="entry name" value="GDPD_cytoplasmic_ScUgpQ2_like"/>
    <property type="match status" value="1"/>
</dbReference>
<sequence>MSIYNNAPIYKAKKRRNPVKYIIMSMIFLLLITIIITFPSETKRETKPFFQELETPLVIAHRGGSTYPENTLSAFEHSAKNGADILEFDIHMTKDGHLVAIHDKTVDRTTDGQGAVDSFTLSELKQLDAGYSYIDQNGQFPFRNQGITIPTVTEIFEQFPNSYMNIEIKAQYPDIEQKLWELIQDFNMENNVLIASFNQKIIDQFNQVSGGKAAISGGKAEVTKFVLLHKFFLGNFYRPKVDVIQIPTEQSIFNLVDKKLIRGVSKLNMQLHYWTINEPEEMEKLLLQGADGIITDKPEVLIELIEQLGLK</sequence>
<dbReference type="InterPro" id="IPR017946">
    <property type="entry name" value="PLC-like_Pdiesterase_TIM-brl"/>
</dbReference>
<accession>A0A1S2LH32</accession>
<evidence type="ECO:0000256" key="1">
    <source>
        <dbReference type="SAM" id="Phobius"/>
    </source>
</evidence>
<protein>
    <submittedName>
        <fullName evidence="4">Glycerophosphodiester phosphodiesterase</fullName>
    </submittedName>
</protein>
<keyword evidence="1" id="KW-1133">Transmembrane helix</keyword>
<dbReference type="GO" id="GO:0008081">
    <property type="term" value="F:phosphoric diester hydrolase activity"/>
    <property type="evidence" value="ECO:0007669"/>
    <property type="project" value="InterPro"/>
</dbReference>
<reference evidence="4 5" key="2">
    <citation type="journal article" date="2017" name="Genome Announc.">
        <title>Draft Genome Sequences of Four Alkaliphilic Bacteria Belonging to the Anaerobacillus Genus.</title>
        <authorList>
            <person name="Bassil N.M."/>
            <person name="Lloyd J.R."/>
        </authorList>
    </citation>
    <scope>NUCLEOTIDE SEQUENCE [LARGE SCALE GENOMIC DNA]</scope>
    <source>
        <strain evidence="4 5">NB2006</strain>
    </source>
</reference>
<dbReference type="EMBL" id="CP063356">
    <property type="protein sequence ID" value="QOY34888.1"/>
    <property type="molecule type" value="Genomic_DNA"/>
</dbReference>
<organism evidence="3 5">
    <name type="scientific">Anaerobacillus isosaccharinicus</name>
    <dbReference type="NCBI Taxonomy" id="1532552"/>
    <lineage>
        <taxon>Bacteria</taxon>
        <taxon>Bacillati</taxon>
        <taxon>Bacillota</taxon>
        <taxon>Bacilli</taxon>
        <taxon>Bacillales</taxon>
        <taxon>Bacillaceae</taxon>
        <taxon>Anaerobacillus</taxon>
    </lineage>
</organism>
<reference evidence="4" key="4">
    <citation type="submission" date="2020-10" db="EMBL/GenBank/DDBJ databases">
        <authorList>
            <person name="Bassil N.M."/>
            <person name="Lloyd J.R."/>
        </authorList>
    </citation>
    <scope>NUCLEOTIDE SEQUENCE</scope>
    <source>
        <strain evidence="4">NB2006</strain>
    </source>
</reference>
<dbReference type="EMBL" id="LQXD01000133">
    <property type="protein sequence ID" value="OIJ11686.1"/>
    <property type="molecule type" value="Genomic_DNA"/>
</dbReference>
<name>A0A1S2LH32_9BACI</name>